<evidence type="ECO:0000313" key="6">
    <source>
        <dbReference type="Proteomes" id="UP001069090"/>
    </source>
</evidence>
<comment type="caution">
    <text evidence="5">The sequence shown here is derived from an EMBL/GenBank/DDBJ whole genome shotgun (WGS) entry which is preliminary data.</text>
</comment>
<name>A0A9J6RM07_9GAMM</name>
<comment type="similarity">
    <text evidence="1">Belongs to the bacterial solute-binding protein 3 family.</text>
</comment>
<keyword evidence="2 3" id="KW-0732">Signal</keyword>
<evidence type="ECO:0000313" key="5">
    <source>
        <dbReference type="EMBL" id="MCZ0865223.1"/>
    </source>
</evidence>
<evidence type="ECO:0000256" key="2">
    <source>
        <dbReference type="ARBA" id="ARBA00022729"/>
    </source>
</evidence>
<dbReference type="InterPro" id="IPR001638">
    <property type="entry name" value="Solute-binding_3/MltF_N"/>
</dbReference>
<dbReference type="AlphaFoldDB" id="A0A9J6RM07"/>
<dbReference type="EMBL" id="JAPTGG010000006">
    <property type="protein sequence ID" value="MCZ0865223.1"/>
    <property type="molecule type" value="Genomic_DNA"/>
</dbReference>
<sequence length="243" mass="26706">MFIKQLTAILALCCCQLATAGGQQITVATDEWQHYTHKDGSGYYLDLLNSIYQAHNITVNVKFVPFQRSIAMVSNGKADMMLGAYKDDKISGHYSARALSAHRVDAALSPDLASNWQGVSSLAGKKVGALKGYALDQYIDVAMEYKEVSKLSSLLKMLDAGRLDAVISDEDEIKKAEMTNKKSGNYVIKTSIINNTTYAVFADNIKGKAMLTLFNEGMEKLHQNGQLKAMMIKTLGNSNNYPE</sequence>
<dbReference type="PANTHER" id="PTHR35936:SF25">
    <property type="entry name" value="ABC TRANSPORTER SUBSTRATE-BINDING PROTEIN"/>
    <property type="match status" value="1"/>
</dbReference>
<reference evidence="5 6" key="1">
    <citation type="submission" date="2022-12" db="EMBL/GenBank/DDBJ databases">
        <title>Dasania phycosphaerae sp. nov., isolated from particulate material of the south coast of Korea.</title>
        <authorList>
            <person name="Jiang Y."/>
        </authorList>
    </citation>
    <scope>NUCLEOTIDE SEQUENCE [LARGE SCALE GENOMIC DNA]</scope>
    <source>
        <strain evidence="5 6">GY-19</strain>
    </source>
</reference>
<protein>
    <submittedName>
        <fullName evidence="5">Transporter substrate-binding domain-containing protein</fullName>
    </submittedName>
</protein>
<dbReference type="PANTHER" id="PTHR35936">
    <property type="entry name" value="MEMBRANE-BOUND LYTIC MUREIN TRANSGLYCOSYLASE F"/>
    <property type="match status" value="1"/>
</dbReference>
<feature type="chain" id="PRO_5039951185" evidence="3">
    <location>
        <begin position="21"/>
        <end position="243"/>
    </location>
</feature>
<evidence type="ECO:0000256" key="3">
    <source>
        <dbReference type="SAM" id="SignalP"/>
    </source>
</evidence>
<dbReference type="Gene3D" id="3.40.190.10">
    <property type="entry name" value="Periplasmic binding protein-like II"/>
    <property type="match status" value="2"/>
</dbReference>
<gene>
    <name evidence="5" type="ORF">O0V09_08435</name>
</gene>
<organism evidence="5 6">
    <name type="scientific">Dasania phycosphaerae</name>
    <dbReference type="NCBI Taxonomy" id="2950436"/>
    <lineage>
        <taxon>Bacteria</taxon>
        <taxon>Pseudomonadati</taxon>
        <taxon>Pseudomonadota</taxon>
        <taxon>Gammaproteobacteria</taxon>
        <taxon>Cellvibrionales</taxon>
        <taxon>Spongiibacteraceae</taxon>
        <taxon>Dasania</taxon>
    </lineage>
</organism>
<dbReference type="Proteomes" id="UP001069090">
    <property type="component" value="Unassembled WGS sequence"/>
</dbReference>
<dbReference type="SUPFAM" id="SSF53850">
    <property type="entry name" value="Periplasmic binding protein-like II"/>
    <property type="match status" value="1"/>
</dbReference>
<keyword evidence="6" id="KW-1185">Reference proteome</keyword>
<feature type="domain" description="Solute-binding protein family 3/N-terminal" evidence="4">
    <location>
        <begin position="24"/>
        <end position="238"/>
    </location>
</feature>
<evidence type="ECO:0000259" key="4">
    <source>
        <dbReference type="SMART" id="SM00062"/>
    </source>
</evidence>
<accession>A0A9J6RM07</accession>
<dbReference type="SMART" id="SM00062">
    <property type="entry name" value="PBPb"/>
    <property type="match status" value="1"/>
</dbReference>
<feature type="signal peptide" evidence="3">
    <location>
        <begin position="1"/>
        <end position="20"/>
    </location>
</feature>
<proteinExistence type="inferred from homology"/>
<evidence type="ECO:0000256" key="1">
    <source>
        <dbReference type="ARBA" id="ARBA00010333"/>
    </source>
</evidence>
<dbReference type="RefSeq" id="WP_258331372.1">
    <property type="nucleotide sequence ID" value="NZ_JAPTGG010000006.1"/>
</dbReference>